<protein>
    <submittedName>
        <fullName evidence="2">Uncharacterized protein</fullName>
    </submittedName>
</protein>
<feature type="transmembrane region" description="Helical" evidence="1">
    <location>
        <begin position="45"/>
        <end position="69"/>
    </location>
</feature>
<dbReference type="AlphaFoldDB" id="A0A917N4L1"/>
<keyword evidence="1" id="KW-1133">Transmembrane helix</keyword>
<evidence type="ECO:0000256" key="1">
    <source>
        <dbReference type="SAM" id="Phobius"/>
    </source>
</evidence>
<gene>
    <name evidence="2" type="ORF">GCM10011482_08030</name>
</gene>
<accession>A0A917N4L1</accession>
<dbReference type="Proteomes" id="UP000622610">
    <property type="component" value="Unassembled WGS sequence"/>
</dbReference>
<feature type="transmembrane region" description="Helical" evidence="1">
    <location>
        <begin position="161"/>
        <end position="191"/>
    </location>
</feature>
<name>A0A917N4L1_9ENTE</name>
<organism evidence="2 3">
    <name type="scientific">Enterococcus alcedinis</name>
    <dbReference type="NCBI Taxonomy" id="1274384"/>
    <lineage>
        <taxon>Bacteria</taxon>
        <taxon>Bacillati</taxon>
        <taxon>Bacillota</taxon>
        <taxon>Bacilli</taxon>
        <taxon>Lactobacillales</taxon>
        <taxon>Enterococcaceae</taxon>
        <taxon>Enterococcus</taxon>
    </lineage>
</organism>
<reference evidence="2" key="2">
    <citation type="submission" date="2020-09" db="EMBL/GenBank/DDBJ databases">
        <authorList>
            <person name="Sun Q."/>
            <person name="Sedlacek I."/>
        </authorList>
    </citation>
    <scope>NUCLEOTIDE SEQUENCE</scope>
    <source>
        <strain evidence="2">CCM 8433</strain>
    </source>
</reference>
<reference evidence="2" key="1">
    <citation type="journal article" date="2014" name="Int. J. Syst. Evol. Microbiol.">
        <title>Complete genome sequence of Corynebacterium casei LMG S-19264T (=DSM 44701T), isolated from a smear-ripened cheese.</title>
        <authorList>
            <consortium name="US DOE Joint Genome Institute (JGI-PGF)"/>
            <person name="Walter F."/>
            <person name="Albersmeier A."/>
            <person name="Kalinowski J."/>
            <person name="Ruckert C."/>
        </authorList>
    </citation>
    <scope>NUCLEOTIDE SEQUENCE</scope>
    <source>
        <strain evidence="2">CCM 8433</strain>
    </source>
</reference>
<sequence length="255" mass="28109">MKYLLLSELKRGLFSRSFIVSCLGVTFLLFVAVGGMLQNESYGSVWYFMGLALQGSGMASTILTILPIFAYGLSYAKEVEENALSFFVIRSGVTKYSLTKVIVAAMTGFFTLFVGIGLFLLLLWIKYPFFVNPSSYEAYDMLVNQGEALKGALFYLTHQGFVGAFVAVGAVCFSSFVPNAFTTAAAPMIIYFSLLRITSNMQLPMVIDPLYWIAAVYGGIDATQSLLIKAFVTLLFCLIFGQITIWRIKGRVLNG</sequence>
<dbReference type="RefSeq" id="WP_188366987.1">
    <property type="nucleotide sequence ID" value="NZ_BMDT01000002.1"/>
</dbReference>
<keyword evidence="1" id="KW-0812">Transmembrane</keyword>
<proteinExistence type="predicted"/>
<feature type="transmembrane region" description="Helical" evidence="1">
    <location>
        <begin position="226"/>
        <end position="246"/>
    </location>
</feature>
<evidence type="ECO:0000313" key="3">
    <source>
        <dbReference type="Proteomes" id="UP000622610"/>
    </source>
</evidence>
<feature type="transmembrane region" description="Helical" evidence="1">
    <location>
        <begin position="12"/>
        <end position="33"/>
    </location>
</feature>
<comment type="caution">
    <text evidence="2">The sequence shown here is derived from an EMBL/GenBank/DDBJ whole genome shotgun (WGS) entry which is preliminary data.</text>
</comment>
<feature type="transmembrane region" description="Helical" evidence="1">
    <location>
        <begin position="101"/>
        <end position="125"/>
    </location>
</feature>
<dbReference type="EMBL" id="BMDT01000002">
    <property type="protein sequence ID" value="GGI65149.1"/>
    <property type="molecule type" value="Genomic_DNA"/>
</dbReference>
<evidence type="ECO:0000313" key="2">
    <source>
        <dbReference type="EMBL" id="GGI65149.1"/>
    </source>
</evidence>
<keyword evidence="1" id="KW-0472">Membrane</keyword>
<keyword evidence="3" id="KW-1185">Reference proteome</keyword>